<gene>
    <name evidence="9" type="ORF">BJG266_LOCUS18374</name>
    <name evidence="10" type="ORF">QVE165_LOCUS21419</name>
</gene>
<keyword evidence="2" id="KW-0813">Transport</keyword>
<feature type="transmembrane region" description="Helical" evidence="7">
    <location>
        <begin position="457"/>
        <end position="477"/>
    </location>
</feature>
<feature type="transmembrane region" description="Helical" evidence="7">
    <location>
        <begin position="102"/>
        <end position="124"/>
    </location>
</feature>
<dbReference type="PIRSF" id="PIRSF006060">
    <property type="entry name" value="AA_transporter"/>
    <property type="match status" value="1"/>
</dbReference>
<feature type="transmembrane region" description="Helical" evidence="7">
    <location>
        <begin position="426"/>
        <end position="445"/>
    </location>
</feature>
<dbReference type="FunFam" id="1.20.1740.10:FF:000001">
    <property type="entry name" value="Amino acid permease"/>
    <property type="match status" value="1"/>
</dbReference>
<dbReference type="Proteomes" id="UP000663877">
    <property type="component" value="Unassembled WGS sequence"/>
</dbReference>
<protein>
    <recommendedName>
        <fullName evidence="8">Amino acid permease/ SLC12A domain-containing protein</fullName>
    </recommendedName>
</protein>
<proteinExistence type="predicted"/>
<evidence type="ECO:0000256" key="6">
    <source>
        <dbReference type="ARBA" id="ARBA00023136"/>
    </source>
</evidence>
<dbReference type="EMBL" id="CAJNOI010000093">
    <property type="protein sequence ID" value="CAF1046635.1"/>
    <property type="molecule type" value="Genomic_DNA"/>
</dbReference>
<evidence type="ECO:0000313" key="12">
    <source>
        <dbReference type="Proteomes" id="UP000663877"/>
    </source>
</evidence>
<keyword evidence="5 7" id="KW-1133">Transmembrane helix</keyword>
<dbReference type="OrthoDB" id="3900342at2759"/>
<evidence type="ECO:0000256" key="4">
    <source>
        <dbReference type="ARBA" id="ARBA00022970"/>
    </source>
</evidence>
<evidence type="ECO:0000313" key="9">
    <source>
        <dbReference type="EMBL" id="CAF1046635.1"/>
    </source>
</evidence>
<sequence>MIEIQDKESTVLTTDISNNDKSEEKLKRDLKTRHITMIAIGGIIGPGLLVGSGTALASAGPAGALIAFAATGIIVFFVMQSLGEISTAIPVSGAFMDFAGRFCDPALSFALGWIYWYLWITLLANEYNAISIVIMYWTHIVPQWAWIIVCWLLFLGLSLVGVLVYGEMEFWLSLMKILAILIYFILAILIDIGVIGGDYIGMRYWQNPGSFSDGINGVAKVFAIAGSLYAGVEIVGVTAGECRNPRRAVPRAIKQVFWRIVVFYLGTIFFIGLLIPYNSPQLLSAQSKAAASPLTISLKDAGIRVAAHIINGLIVLSVISACMSTIYVASRTVCYLGKTGRAPRFLGITDKRGVPYWAILFSNLFGCICFISQGPGGVGAAYTYIINLSGVATFMVWAVICLTHIQFRRGLKAQGVSVNELPFRAAWYPYGAYFGLGANIFLIFFQGYSSMLPPFNLVSFTVSYILIPVFFILFFGYKFSKKTQWIQPSQMDIWSGRRVYEEEVKEKNQTIWSHLKNIIL</sequence>
<evidence type="ECO:0000256" key="7">
    <source>
        <dbReference type="SAM" id="Phobius"/>
    </source>
</evidence>
<feature type="transmembrane region" description="Helical" evidence="7">
    <location>
        <begin position="381"/>
        <end position="405"/>
    </location>
</feature>
<feature type="transmembrane region" description="Helical" evidence="7">
    <location>
        <begin position="354"/>
        <end position="375"/>
    </location>
</feature>
<organism evidence="9 12">
    <name type="scientific">Adineta steineri</name>
    <dbReference type="NCBI Taxonomy" id="433720"/>
    <lineage>
        <taxon>Eukaryota</taxon>
        <taxon>Metazoa</taxon>
        <taxon>Spiralia</taxon>
        <taxon>Gnathifera</taxon>
        <taxon>Rotifera</taxon>
        <taxon>Eurotatoria</taxon>
        <taxon>Bdelloidea</taxon>
        <taxon>Adinetida</taxon>
        <taxon>Adinetidae</taxon>
        <taxon>Adineta</taxon>
    </lineage>
</organism>
<dbReference type="InterPro" id="IPR004841">
    <property type="entry name" value="AA-permease/SLC12A_dom"/>
</dbReference>
<keyword evidence="11" id="KW-1185">Reference proteome</keyword>
<keyword evidence="4" id="KW-0029">Amino-acid transport</keyword>
<feature type="transmembrane region" description="Helical" evidence="7">
    <location>
        <begin position="256"/>
        <end position="277"/>
    </location>
</feature>
<dbReference type="AlphaFoldDB" id="A0A814K4P2"/>
<feature type="transmembrane region" description="Helical" evidence="7">
    <location>
        <begin position="309"/>
        <end position="333"/>
    </location>
</feature>
<dbReference type="InterPro" id="IPR004840">
    <property type="entry name" value="Amino_acid_permease_CS"/>
</dbReference>
<evidence type="ECO:0000313" key="10">
    <source>
        <dbReference type="EMBL" id="CAF1121456.1"/>
    </source>
</evidence>
<feature type="transmembrane region" description="Helical" evidence="7">
    <location>
        <begin position="35"/>
        <end position="56"/>
    </location>
</feature>
<evidence type="ECO:0000313" key="11">
    <source>
        <dbReference type="Proteomes" id="UP000663832"/>
    </source>
</evidence>
<feature type="domain" description="Amino acid permease/ SLC12A" evidence="8">
    <location>
        <begin position="34"/>
        <end position="483"/>
    </location>
</feature>
<keyword evidence="6 7" id="KW-0472">Membrane</keyword>
<evidence type="ECO:0000256" key="3">
    <source>
        <dbReference type="ARBA" id="ARBA00022692"/>
    </source>
</evidence>
<comment type="subcellular location">
    <subcellularLocation>
        <location evidence="1">Membrane</location>
        <topology evidence="1">Multi-pass membrane protein</topology>
    </subcellularLocation>
</comment>
<dbReference type="Proteomes" id="UP000663832">
    <property type="component" value="Unassembled WGS sequence"/>
</dbReference>
<dbReference type="Gene3D" id="1.20.1740.10">
    <property type="entry name" value="Amino acid/polyamine transporter I"/>
    <property type="match status" value="1"/>
</dbReference>
<feature type="transmembrane region" description="Helical" evidence="7">
    <location>
        <begin position="177"/>
        <end position="197"/>
    </location>
</feature>
<accession>A0A814K4P2</accession>
<feature type="transmembrane region" description="Helical" evidence="7">
    <location>
        <begin position="62"/>
        <end position="82"/>
    </location>
</feature>
<dbReference type="InterPro" id="IPR050524">
    <property type="entry name" value="APC_YAT"/>
</dbReference>
<dbReference type="EMBL" id="CAJNOM010000137">
    <property type="protein sequence ID" value="CAF1121456.1"/>
    <property type="molecule type" value="Genomic_DNA"/>
</dbReference>
<evidence type="ECO:0000256" key="1">
    <source>
        <dbReference type="ARBA" id="ARBA00004141"/>
    </source>
</evidence>
<dbReference type="GO" id="GO:0015171">
    <property type="term" value="F:amino acid transmembrane transporter activity"/>
    <property type="evidence" value="ECO:0007669"/>
    <property type="project" value="TreeGrafter"/>
</dbReference>
<feature type="transmembrane region" description="Helical" evidence="7">
    <location>
        <begin position="217"/>
        <end position="235"/>
    </location>
</feature>
<keyword evidence="3 7" id="KW-0812">Transmembrane</keyword>
<feature type="transmembrane region" description="Helical" evidence="7">
    <location>
        <begin position="144"/>
        <end position="165"/>
    </location>
</feature>
<evidence type="ECO:0000256" key="2">
    <source>
        <dbReference type="ARBA" id="ARBA00022448"/>
    </source>
</evidence>
<comment type="caution">
    <text evidence="9">The sequence shown here is derived from an EMBL/GenBank/DDBJ whole genome shotgun (WGS) entry which is preliminary data.</text>
</comment>
<dbReference type="PROSITE" id="PS00218">
    <property type="entry name" value="AMINO_ACID_PERMEASE_1"/>
    <property type="match status" value="1"/>
</dbReference>
<dbReference type="PANTHER" id="PTHR43341:SF26">
    <property type="entry name" value="GENERAL AMINO ACID PERMEASE AGP3"/>
    <property type="match status" value="1"/>
</dbReference>
<evidence type="ECO:0000256" key="5">
    <source>
        <dbReference type="ARBA" id="ARBA00022989"/>
    </source>
</evidence>
<evidence type="ECO:0000259" key="8">
    <source>
        <dbReference type="Pfam" id="PF00324"/>
    </source>
</evidence>
<dbReference type="Pfam" id="PF00324">
    <property type="entry name" value="AA_permease"/>
    <property type="match status" value="1"/>
</dbReference>
<reference evidence="9" key="1">
    <citation type="submission" date="2021-02" db="EMBL/GenBank/DDBJ databases">
        <authorList>
            <person name="Nowell W R."/>
        </authorList>
    </citation>
    <scope>NUCLEOTIDE SEQUENCE</scope>
</reference>
<name>A0A814K4P2_9BILA</name>
<dbReference type="PANTHER" id="PTHR43341">
    <property type="entry name" value="AMINO ACID PERMEASE"/>
    <property type="match status" value="1"/>
</dbReference>
<dbReference type="GO" id="GO:0016020">
    <property type="term" value="C:membrane"/>
    <property type="evidence" value="ECO:0007669"/>
    <property type="project" value="UniProtKB-SubCell"/>
</dbReference>